<dbReference type="OrthoDB" id="7462124at2759"/>
<proteinExistence type="predicted"/>
<evidence type="ECO:0000313" key="1">
    <source>
        <dbReference type="EMBL" id="KAA6355582.1"/>
    </source>
</evidence>
<protein>
    <submittedName>
        <fullName evidence="1">Uncharacterized protein</fullName>
    </submittedName>
</protein>
<dbReference type="Proteomes" id="UP000324800">
    <property type="component" value="Unassembled WGS sequence"/>
</dbReference>
<dbReference type="AlphaFoldDB" id="A0A5J4TCC1"/>
<accession>A0A5J4TCC1</accession>
<dbReference type="EMBL" id="SNRW01034393">
    <property type="protein sequence ID" value="KAA6355582.1"/>
    <property type="molecule type" value="Genomic_DNA"/>
</dbReference>
<evidence type="ECO:0000313" key="2">
    <source>
        <dbReference type="Proteomes" id="UP000324800"/>
    </source>
</evidence>
<name>A0A5J4TCC1_9EUKA</name>
<sequence>NTPVNRIGSSVYQEHIQTQCNLKKTEIAALIERLNFLRTQFREASRQQMLIDQVKTTVIKTYGWTGMIVQQLNEQKELHMKINQQKKTRKNKQWTQFHKQQSQQTPHLKVEAIFIQNSREVLVAHGAQQSYRKH</sequence>
<organism evidence="1 2">
    <name type="scientific">Streblomastix strix</name>
    <dbReference type="NCBI Taxonomy" id="222440"/>
    <lineage>
        <taxon>Eukaryota</taxon>
        <taxon>Metamonada</taxon>
        <taxon>Preaxostyla</taxon>
        <taxon>Oxymonadida</taxon>
        <taxon>Streblomastigidae</taxon>
        <taxon>Streblomastix</taxon>
    </lineage>
</organism>
<feature type="non-terminal residue" evidence="1">
    <location>
        <position position="1"/>
    </location>
</feature>
<comment type="caution">
    <text evidence="1">The sequence shown here is derived from an EMBL/GenBank/DDBJ whole genome shotgun (WGS) entry which is preliminary data.</text>
</comment>
<gene>
    <name evidence="1" type="ORF">EZS28_048891</name>
</gene>
<reference evidence="1 2" key="1">
    <citation type="submission" date="2019-03" db="EMBL/GenBank/DDBJ databases">
        <title>Single cell metagenomics reveals metabolic interactions within the superorganism composed of flagellate Streblomastix strix and complex community of Bacteroidetes bacteria on its surface.</title>
        <authorList>
            <person name="Treitli S.C."/>
            <person name="Kolisko M."/>
            <person name="Husnik F."/>
            <person name="Keeling P."/>
            <person name="Hampl V."/>
        </authorList>
    </citation>
    <scope>NUCLEOTIDE SEQUENCE [LARGE SCALE GENOMIC DNA]</scope>
    <source>
        <strain evidence="1">ST1C</strain>
    </source>
</reference>